<evidence type="ECO:0000256" key="5">
    <source>
        <dbReference type="SAM" id="MobiDB-lite"/>
    </source>
</evidence>
<dbReference type="GO" id="GO:0043386">
    <property type="term" value="P:mycotoxin biosynthetic process"/>
    <property type="evidence" value="ECO:0007669"/>
    <property type="project" value="UniProtKB-ARBA"/>
</dbReference>
<keyword evidence="1 4" id="KW-0808">Transferase</keyword>
<evidence type="ECO:0000256" key="3">
    <source>
        <dbReference type="ARBA" id="ARBA00022842"/>
    </source>
</evidence>
<dbReference type="Proteomes" id="UP000034112">
    <property type="component" value="Unassembled WGS sequence"/>
</dbReference>
<dbReference type="CDD" id="cd00685">
    <property type="entry name" value="Trans_IPPS_HT"/>
    <property type="match status" value="1"/>
</dbReference>
<dbReference type="SFLD" id="SFLDS00005">
    <property type="entry name" value="Isoprenoid_Synthase_Type_I"/>
    <property type="match status" value="1"/>
</dbReference>
<organism evidence="6 7">
    <name type="scientific">Trichoderma harzianum</name>
    <name type="common">Hypocrea lixii</name>
    <dbReference type="NCBI Taxonomy" id="5544"/>
    <lineage>
        <taxon>Eukaryota</taxon>
        <taxon>Fungi</taxon>
        <taxon>Dikarya</taxon>
        <taxon>Ascomycota</taxon>
        <taxon>Pezizomycotina</taxon>
        <taxon>Sordariomycetes</taxon>
        <taxon>Hypocreomycetidae</taxon>
        <taxon>Hypocreales</taxon>
        <taxon>Hypocreaceae</taxon>
        <taxon>Trichoderma</taxon>
    </lineage>
</organism>
<accession>A0A0F9XI63</accession>
<sequence length="402" mass="45001">MTLAYSPTYMTTRSEAGYYQPGELVDSNHKTASDSGTSLSDETVQTIDSSVTSNSAEKMEVHNHEEDNMTQYMNESSTIRDDPIDSVYSRHLPALSTTVISAPALYVESMPGKKIRDKAALAINIWFQVNEEDLLQIRHIISLLHNASLILDDVEDGSTSRRGRPSTHLVFGIPQAINSAGYQINKAIMEVLKLGSSECLEIFSGKYLVLKEMDKLYIGQGHDLFWTFNTKLPTTEEYISMVDYKTGALFNMLVRLMAAKTQTTPPVTPDLNHLIILLGRYFQIRDDYMNLTSGEYTDQKGFCDDLDEGKFSLALIHALENTTEKENSILRHILAQRHIANGMSLSQKHLVLDILKAAGSLHYTVTALRKIGQEIDFEVDSIEEVTGVENKPLRTLLGMLKV</sequence>
<feature type="region of interest" description="Disordered" evidence="5">
    <location>
        <begin position="21"/>
        <end position="45"/>
    </location>
</feature>
<dbReference type="AlphaFoldDB" id="A0A0F9XI63"/>
<dbReference type="OrthoDB" id="4884398at2759"/>
<name>A0A0F9XI63_TRIHA</name>
<dbReference type="GO" id="GO:0046872">
    <property type="term" value="F:metal ion binding"/>
    <property type="evidence" value="ECO:0007669"/>
    <property type="project" value="UniProtKB-KW"/>
</dbReference>
<dbReference type="InterPro" id="IPR033749">
    <property type="entry name" value="Polyprenyl_synt_CS"/>
</dbReference>
<reference evidence="7" key="1">
    <citation type="journal article" date="2015" name="Genome Announc.">
        <title>Draft whole-genome sequence of the biocontrol agent Trichoderma harzianum T6776.</title>
        <authorList>
            <person name="Baroncelli R."/>
            <person name="Piaggeschi G."/>
            <person name="Fiorini L."/>
            <person name="Bertolini E."/>
            <person name="Zapparata A."/>
            <person name="Pe M.E."/>
            <person name="Sarrocco S."/>
            <person name="Vannacci G."/>
        </authorList>
    </citation>
    <scope>NUCLEOTIDE SEQUENCE [LARGE SCALE GENOMIC DNA]</scope>
    <source>
        <strain evidence="7">T6776</strain>
    </source>
</reference>
<dbReference type="InterPro" id="IPR008949">
    <property type="entry name" value="Isoprenoid_synthase_dom_sf"/>
</dbReference>
<dbReference type="Gene3D" id="1.10.600.10">
    <property type="entry name" value="Farnesyl Diphosphate Synthase"/>
    <property type="match status" value="1"/>
</dbReference>
<dbReference type="SUPFAM" id="SSF48576">
    <property type="entry name" value="Terpenoid synthases"/>
    <property type="match status" value="1"/>
</dbReference>
<dbReference type="GO" id="GO:0004659">
    <property type="term" value="F:prenyltransferase activity"/>
    <property type="evidence" value="ECO:0007669"/>
    <property type="project" value="InterPro"/>
</dbReference>
<dbReference type="GO" id="GO:0046165">
    <property type="term" value="P:alcohol biosynthetic process"/>
    <property type="evidence" value="ECO:0007669"/>
    <property type="project" value="UniProtKB-ARBA"/>
</dbReference>
<dbReference type="PANTHER" id="PTHR12001">
    <property type="entry name" value="GERANYLGERANYL PYROPHOSPHATE SYNTHASE"/>
    <property type="match status" value="1"/>
</dbReference>
<feature type="compositionally biased region" description="Polar residues" evidence="5">
    <location>
        <begin position="33"/>
        <end position="45"/>
    </location>
</feature>
<comment type="similarity">
    <text evidence="4">Belongs to the FPP/GGPP synthase family.</text>
</comment>
<dbReference type="EMBL" id="JOKZ01000269">
    <property type="protein sequence ID" value="KKP00203.1"/>
    <property type="molecule type" value="Genomic_DNA"/>
</dbReference>
<evidence type="ECO:0000256" key="4">
    <source>
        <dbReference type="RuleBase" id="RU004466"/>
    </source>
</evidence>
<evidence type="ECO:0000256" key="2">
    <source>
        <dbReference type="ARBA" id="ARBA00022723"/>
    </source>
</evidence>
<comment type="caution">
    <text evidence="6">The sequence shown here is derived from an EMBL/GenBank/DDBJ whole genome shotgun (WGS) entry which is preliminary data.</text>
</comment>
<dbReference type="OMA" id="IMAPFRY"/>
<protein>
    <submittedName>
        <fullName evidence="6">Geranylgeranyl pyrophosphate synthetase</fullName>
    </submittedName>
</protein>
<gene>
    <name evidence="6" type="ORF">THAR02_07694</name>
</gene>
<dbReference type="InterPro" id="IPR000092">
    <property type="entry name" value="Polyprenyl_synt"/>
</dbReference>
<keyword evidence="2" id="KW-0479">Metal-binding</keyword>
<dbReference type="Pfam" id="PF00348">
    <property type="entry name" value="polyprenyl_synt"/>
    <property type="match status" value="1"/>
</dbReference>
<dbReference type="PROSITE" id="PS00444">
    <property type="entry name" value="POLYPRENYL_SYNTHASE_2"/>
    <property type="match status" value="1"/>
</dbReference>
<evidence type="ECO:0000313" key="6">
    <source>
        <dbReference type="EMBL" id="KKP00203.1"/>
    </source>
</evidence>
<evidence type="ECO:0000256" key="1">
    <source>
        <dbReference type="ARBA" id="ARBA00022679"/>
    </source>
</evidence>
<keyword evidence="3" id="KW-0460">Magnesium</keyword>
<evidence type="ECO:0000313" key="7">
    <source>
        <dbReference type="Proteomes" id="UP000034112"/>
    </source>
</evidence>
<proteinExistence type="inferred from homology"/>
<dbReference type="GO" id="GO:0008299">
    <property type="term" value="P:isoprenoid biosynthetic process"/>
    <property type="evidence" value="ECO:0007669"/>
    <property type="project" value="InterPro"/>
</dbReference>
<dbReference type="PANTHER" id="PTHR12001:SF72">
    <property type="entry name" value="THIJ_PFPI FAMILY PROTEIN (AFU_ORTHOLOGUE AFUA_3G01210)-RELATED"/>
    <property type="match status" value="1"/>
</dbReference>
<dbReference type="PROSITE" id="PS00723">
    <property type="entry name" value="POLYPRENYL_SYNTHASE_1"/>
    <property type="match status" value="1"/>
</dbReference>